<protein>
    <submittedName>
        <fullName evidence="3">Chemotaxis protein CheW</fullName>
    </submittedName>
</protein>
<reference evidence="3 4" key="1">
    <citation type="journal article" date="2024" name="Front. Microbiol.">
        <title>Novel thermophilic genera Geochorda gen. nov. and Carboxydochorda gen. nov. from the deep terrestrial subsurface reveal the ecophysiological diversity in the class Limnochordia.</title>
        <authorList>
            <person name="Karnachuk O.V."/>
            <person name="Lukina A.P."/>
            <person name="Avakyan M.R."/>
            <person name="Kadnikov V.V."/>
            <person name="Begmatov S."/>
            <person name="Beletsky A.V."/>
            <person name="Vlasova K.G."/>
            <person name="Novikov A.A."/>
            <person name="Shcherbakova V.A."/>
            <person name="Mardanov A.V."/>
            <person name="Ravin N.V."/>
        </authorList>
    </citation>
    <scope>NUCLEOTIDE SEQUENCE [LARGE SCALE GENOMIC DNA]</scope>
    <source>
        <strain evidence="3 4">L945</strain>
    </source>
</reference>
<dbReference type="EMBL" id="CP141615">
    <property type="protein sequence ID" value="WRP17886.1"/>
    <property type="molecule type" value="Genomic_DNA"/>
</dbReference>
<feature type="compositionally biased region" description="Basic and acidic residues" evidence="1">
    <location>
        <begin position="197"/>
        <end position="206"/>
    </location>
</feature>
<dbReference type="Gene3D" id="2.30.30.40">
    <property type="entry name" value="SH3 Domains"/>
    <property type="match status" value="1"/>
</dbReference>
<dbReference type="PROSITE" id="PS50851">
    <property type="entry name" value="CHEW"/>
    <property type="match status" value="1"/>
</dbReference>
<gene>
    <name evidence="3" type="ORF">U7230_02420</name>
</gene>
<organism evidence="3 4">
    <name type="scientific">Carboxydichorda subterranea</name>
    <dbReference type="NCBI Taxonomy" id="3109565"/>
    <lineage>
        <taxon>Bacteria</taxon>
        <taxon>Bacillati</taxon>
        <taxon>Bacillota</taxon>
        <taxon>Limnochordia</taxon>
        <taxon>Limnochordales</taxon>
        <taxon>Geochordaceae</taxon>
        <taxon>Carboxydichorda</taxon>
    </lineage>
</organism>
<dbReference type="InterPro" id="IPR039315">
    <property type="entry name" value="CheW"/>
</dbReference>
<dbReference type="SMART" id="SM00260">
    <property type="entry name" value="CheW"/>
    <property type="match status" value="1"/>
</dbReference>
<evidence type="ECO:0000256" key="1">
    <source>
        <dbReference type="SAM" id="MobiDB-lite"/>
    </source>
</evidence>
<dbReference type="Proteomes" id="UP001332192">
    <property type="component" value="Chromosome"/>
</dbReference>
<name>A0ABZ1BYT6_9FIRM</name>
<evidence type="ECO:0000259" key="2">
    <source>
        <dbReference type="PROSITE" id="PS50851"/>
    </source>
</evidence>
<sequence length="206" mass="22119">MAGRTSTPAAGAKEKVQPDEERQLVVFQLGPESYGVEIGWVREIIMLQDVTRVPGAPDFVEGVINLRGHVIPVIDLRKRFALPASSDPRRTRIMVVDVSPHALGLVVDAVNEVLRVQERAIEPAGSVLAGIDSAFVSGVAKLEGRLVILLDLEKLLKASEVKALDQVQARIEDGDQEGDVATQASQEGPRPAAEVSHASRTDPEPA</sequence>
<proteinExistence type="predicted"/>
<feature type="region of interest" description="Disordered" evidence="1">
    <location>
        <begin position="172"/>
        <end position="206"/>
    </location>
</feature>
<feature type="domain" description="CheW-like" evidence="2">
    <location>
        <begin position="21"/>
        <end position="161"/>
    </location>
</feature>
<dbReference type="RefSeq" id="WP_324717157.1">
    <property type="nucleotide sequence ID" value="NZ_CP141615.1"/>
</dbReference>
<evidence type="ECO:0000313" key="3">
    <source>
        <dbReference type="EMBL" id="WRP17886.1"/>
    </source>
</evidence>
<dbReference type="SUPFAM" id="SSF50341">
    <property type="entry name" value="CheW-like"/>
    <property type="match status" value="1"/>
</dbReference>
<dbReference type="InterPro" id="IPR002545">
    <property type="entry name" value="CheW-lke_dom"/>
</dbReference>
<dbReference type="InterPro" id="IPR036061">
    <property type="entry name" value="CheW-like_dom_sf"/>
</dbReference>
<dbReference type="PANTHER" id="PTHR22617">
    <property type="entry name" value="CHEMOTAXIS SENSOR HISTIDINE KINASE-RELATED"/>
    <property type="match status" value="1"/>
</dbReference>
<accession>A0ABZ1BYT6</accession>
<dbReference type="Gene3D" id="2.40.50.180">
    <property type="entry name" value="CheA-289, Domain 4"/>
    <property type="match status" value="1"/>
</dbReference>
<dbReference type="PANTHER" id="PTHR22617:SF23">
    <property type="entry name" value="CHEMOTAXIS PROTEIN CHEW"/>
    <property type="match status" value="1"/>
</dbReference>
<evidence type="ECO:0000313" key="4">
    <source>
        <dbReference type="Proteomes" id="UP001332192"/>
    </source>
</evidence>
<dbReference type="Pfam" id="PF01584">
    <property type="entry name" value="CheW"/>
    <property type="match status" value="1"/>
</dbReference>
<keyword evidence="4" id="KW-1185">Reference proteome</keyword>
<dbReference type="CDD" id="cd00732">
    <property type="entry name" value="CheW"/>
    <property type="match status" value="1"/>
</dbReference>